<evidence type="ECO:0000256" key="3">
    <source>
        <dbReference type="ARBA" id="ARBA00011489"/>
    </source>
</evidence>
<evidence type="ECO:0000256" key="5">
    <source>
        <dbReference type="ARBA" id="ARBA00022692"/>
    </source>
</evidence>
<dbReference type="AlphaFoldDB" id="A0A0D6QRQ2"/>
<dbReference type="EMBL" id="GCKF01058227">
    <property type="protein sequence ID" value="JAG92964.1"/>
    <property type="molecule type" value="Transcribed_RNA"/>
</dbReference>
<keyword evidence="5 8" id="KW-0812">Transmembrane</keyword>
<dbReference type="GO" id="GO:0005886">
    <property type="term" value="C:plasma membrane"/>
    <property type="evidence" value="ECO:0007669"/>
    <property type="project" value="UniProtKB-SubCell"/>
</dbReference>
<evidence type="ECO:0000256" key="7">
    <source>
        <dbReference type="ARBA" id="ARBA00023136"/>
    </source>
</evidence>
<evidence type="ECO:0000256" key="6">
    <source>
        <dbReference type="ARBA" id="ARBA00022989"/>
    </source>
</evidence>
<protein>
    <recommendedName>
        <fullName evidence="8">CASP-like protein</fullName>
    </recommendedName>
</protein>
<evidence type="ECO:0000256" key="1">
    <source>
        <dbReference type="ARBA" id="ARBA00004651"/>
    </source>
</evidence>
<dbReference type="InterPro" id="IPR045009">
    <property type="entry name" value="CASPL-5"/>
</dbReference>
<evidence type="ECO:0000313" key="10">
    <source>
        <dbReference type="EMBL" id="JAG92964.1"/>
    </source>
</evidence>
<feature type="domain" description="Casparian strip membrane protein" evidence="9">
    <location>
        <begin position="35"/>
        <end position="163"/>
    </location>
</feature>
<sequence>MDASHPTVHPVGDHHAADLEEGPLLFSMKDLPGTPGTAGGLALRMGQFLFAAASIAVMVTGDEFVDYTAFCYLVAAMALQFLWSFMLATLDIYALLIKRGLRNSVLLSLFVVGDWVTATLSLAAACSTAGVTVLFDNDLSYCDQIHCHRYQLSAAMAFLSWLLVGISSLLTFWLLASE</sequence>
<comment type="subunit">
    <text evidence="3 8">Homodimer and heterodimers.</text>
</comment>
<accession>A0A0D6QRQ2</accession>
<dbReference type="Pfam" id="PF04535">
    <property type="entry name" value="CASP_dom"/>
    <property type="match status" value="1"/>
</dbReference>
<feature type="transmembrane region" description="Helical" evidence="8">
    <location>
        <begin position="67"/>
        <end position="93"/>
    </location>
</feature>
<dbReference type="InterPro" id="IPR006702">
    <property type="entry name" value="CASP_dom"/>
</dbReference>
<keyword evidence="6 8" id="KW-1133">Transmembrane helix</keyword>
<evidence type="ECO:0000256" key="2">
    <source>
        <dbReference type="ARBA" id="ARBA00007651"/>
    </source>
</evidence>
<feature type="transmembrane region" description="Helical" evidence="8">
    <location>
        <begin position="155"/>
        <end position="176"/>
    </location>
</feature>
<comment type="subcellular location">
    <subcellularLocation>
        <location evidence="1 8">Cell membrane</location>
        <topology evidence="1 8">Multi-pass membrane protein</topology>
    </subcellularLocation>
</comment>
<feature type="transmembrane region" description="Helical" evidence="8">
    <location>
        <begin position="41"/>
        <end position="61"/>
    </location>
</feature>
<feature type="transmembrane region" description="Helical" evidence="8">
    <location>
        <begin position="105"/>
        <end position="135"/>
    </location>
</feature>
<comment type="similarity">
    <text evidence="2 8">Belongs to the Casparian strip membrane proteins (CASP) family.</text>
</comment>
<proteinExistence type="inferred from homology"/>
<organism evidence="10">
    <name type="scientific">Araucaria cunninghamii</name>
    <name type="common">Hoop pine</name>
    <name type="synonym">Moreton Bay pine</name>
    <dbReference type="NCBI Taxonomy" id="56994"/>
    <lineage>
        <taxon>Eukaryota</taxon>
        <taxon>Viridiplantae</taxon>
        <taxon>Streptophyta</taxon>
        <taxon>Embryophyta</taxon>
        <taxon>Tracheophyta</taxon>
        <taxon>Spermatophyta</taxon>
        <taxon>Pinopsida</taxon>
        <taxon>Pinidae</taxon>
        <taxon>Conifers II</taxon>
        <taxon>Araucariales</taxon>
        <taxon>Araucariaceae</taxon>
        <taxon>Araucaria</taxon>
    </lineage>
</organism>
<keyword evidence="4 8" id="KW-1003">Cell membrane</keyword>
<dbReference type="PANTHER" id="PTHR32021:SF1">
    <property type="entry name" value="CASP-LIKE PROTEIN 5A1"/>
    <property type="match status" value="1"/>
</dbReference>
<keyword evidence="7 8" id="KW-0472">Membrane</keyword>
<name>A0A0D6QRQ2_ARACU</name>
<reference evidence="10" key="1">
    <citation type="submission" date="2015-03" db="EMBL/GenBank/DDBJ databases">
        <title>A transcriptome of Araucaria cunninghamii, an australian fine timber species.</title>
        <authorList>
            <person name="Jing Yi C.J.Y."/>
            <person name="Yin San L.Y.S."/>
            <person name="Abdul Karim S.S."/>
            <person name="Wan Azmi N.N."/>
            <person name="Hercus R.R."/>
            <person name="Croft L.L."/>
        </authorList>
    </citation>
    <scope>NUCLEOTIDE SEQUENCE</scope>
    <source>
        <strain evidence="10">MI0301</strain>
        <tissue evidence="10">Leaf</tissue>
    </source>
</reference>
<dbReference type="PANTHER" id="PTHR32021">
    <property type="entry name" value="CASP-LIKE PROTEIN 5B3"/>
    <property type="match status" value="1"/>
</dbReference>
<evidence type="ECO:0000259" key="9">
    <source>
        <dbReference type="Pfam" id="PF04535"/>
    </source>
</evidence>
<evidence type="ECO:0000256" key="8">
    <source>
        <dbReference type="RuleBase" id="RU361233"/>
    </source>
</evidence>
<evidence type="ECO:0000256" key="4">
    <source>
        <dbReference type="ARBA" id="ARBA00022475"/>
    </source>
</evidence>